<feature type="transmembrane region" description="Helical" evidence="5">
    <location>
        <begin position="267"/>
        <end position="288"/>
    </location>
</feature>
<dbReference type="InParanoid" id="I3TEJ3"/>
<dbReference type="RefSeq" id="WP_014737431.1">
    <property type="nucleotide sequence ID" value="NC_017954.1"/>
</dbReference>
<dbReference type="Gene3D" id="1.20.1720.10">
    <property type="entry name" value="Multidrug resistance protein D"/>
    <property type="match status" value="1"/>
</dbReference>
<feature type="transmembrane region" description="Helical" evidence="5">
    <location>
        <begin position="323"/>
        <end position="347"/>
    </location>
</feature>
<proteinExistence type="predicted"/>
<evidence type="ECO:0000256" key="5">
    <source>
        <dbReference type="SAM" id="Phobius"/>
    </source>
</evidence>
<dbReference type="PROSITE" id="PS50850">
    <property type="entry name" value="MFS"/>
    <property type="match status" value="1"/>
</dbReference>
<evidence type="ECO:0000313" key="7">
    <source>
        <dbReference type="EMBL" id="AFK51181.1"/>
    </source>
</evidence>
<keyword evidence="8" id="KW-1185">Reference proteome</keyword>
<feature type="transmembrane region" description="Helical" evidence="5">
    <location>
        <begin position="353"/>
        <end position="372"/>
    </location>
</feature>
<dbReference type="eggNOG" id="arCOG00144">
    <property type="taxonomic scope" value="Archaea"/>
</dbReference>
<feature type="transmembrane region" description="Helical" evidence="5">
    <location>
        <begin position="294"/>
        <end position="316"/>
    </location>
</feature>
<gene>
    <name evidence="7" type="ordered locus">TCELL_0757</name>
</gene>
<dbReference type="GO" id="GO:0005886">
    <property type="term" value="C:plasma membrane"/>
    <property type="evidence" value="ECO:0007669"/>
    <property type="project" value="TreeGrafter"/>
</dbReference>
<dbReference type="CDD" id="cd17321">
    <property type="entry name" value="MFS_MMR_MDR_like"/>
    <property type="match status" value="1"/>
</dbReference>
<dbReference type="GeneID" id="13013072"/>
<feature type="transmembrane region" description="Helical" evidence="5">
    <location>
        <begin position="102"/>
        <end position="123"/>
    </location>
</feature>
<dbReference type="Proteomes" id="UP000005270">
    <property type="component" value="Chromosome"/>
</dbReference>
<protein>
    <submittedName>
        <fullName evidence="7">Major facilitator superfamily MFS_1</fullName>
    </submittedName>
</protein>
<feature type="transmembrane region" description="Helical" evidence="5">
    <location>
        <begin position="163"/>
        <end position="181"/>
    </location>
</feature>
<dbReference type="InterPro" id="IPR036259">
    <property type="entry name" value="MFS_trans_sf"/>
</dbReference>
<feature type="transmembrane region" description="Helical" evidence="5">
    <location>
        <begin position="393"/>
        <end position="414"/>
    </location>
</feature>
<dbReference type="OrthoDB" id="117970at2157"/>
<reference evidence="7 8" key="1">
    <citation type="journal article" date="2012" name="J. Bacteriol.">
        <title>Complete genome sequence of the hyperthermophilic cellulolytic Crenarchaeon 'Thermogladius cellulolyticus' 1633.</title>
        <authorList>
            <person name="Mardanov A.V."/>
            <person name="Kochetkova T.V."/>
            <person name="Beletsky A.V."/>
            <person name="Bonch-Osmolovskaya E.A."/>
            <person name="Ravin N.V."/>
            <person name="Skryabin K.G."/>
        </authorList>
    </citation>
    <scope>NUCLEOTIDE SEQUENCE [LARGE SCALE GENOMIC DNA]</scope>
    <source>
        <strain evidence="8">DSM 22663 / VKM B-2946 / 1633</strain>
    </source>
</reference>
<name>I3TEJ3_THEC1</name>
<dbReference type="Gene3D" id="1.20.1250.20">
    <property type="entry name" value="MFS general substrate transporter like domains"/>
    <property type="match status" value="1"/>
</dbReference>
<dbReference type="EMBL" id="CP003531">
    <property type="protein sequence ID" value="AFK51181.1"/>
    <property type="molecule type" value="Genomic_DNA"/>
</dbReference>
<evidence type="ECO:0000256" key="4">
    <source>
        <dbReference type="ARBA" id="ARBA00023136"/>
    </source>
</evidence>
<feature type="transmembrane region" description="Helical" evidence="5">
    <location>
        <begin position="135"/>
        <end position="157"/>
    </location>
</feature>
<keyword evidence="3 5" id="KW-1133">Transmembrane helix</keyword>
<evidence type="ECO:0000259" key="6">
    <source>
        <dbReference type="PROSITE" id="PS50850"/>
    </source>
</evidence>
<dbReference type="PANTHER" id="PTHR23501:SF5">
    <property type="entry name" value="TRANSPORT PROTEIN"/>
    <property type="match status" value="1"/>
</dbReference>
<dbReference type="SUPFAM" id="SSF103473">
    <property type="entry name" value="MFS general substrate transporter"/>
    <property type="match status" value="1"/>
</dbReference>
<feature type="transmembrane region" description="Helical" evidence="5">
    <location>
        <begin position="44"/>
        <end position="65"/>
    </location>
</feature>
<feature type="domain" description="Major facilitator superfamily (MFS) profile" evidence="6">
    <location>
        <begin position="11"/>
        <end position="454"/>
    </location>
</feature>
<evidence type="ECO:0000313" key="8">
    <source>
        <dbReference type="Proteomes" id="UP000005270"/>
    </source>
</evidence>
<keyword evidence="2 5" id="KW-0812">Transmembrane</keyword>
<feature type="transmembrane region" description="Helical" evidence="5">
    <location>
        <begin position="77"/>
        <end position="96"/>
    </location>
</feature>
<keyword evidence="4 5" id="KW-0472">Membrane</keyword>
<dbReference type="AlphaFoldDB" id="I3TEJ3"/>
<dbReference type="PANTHER" id="PTHR23501">
    <property type="entry name" value="MAJOR FACILITATOR SUPERFAMILY"/>
    <property type="match status" value="1"/>
</dbReference>
<evidence type="ECO:0000256" key="2">
    <source>
        <dbReference type="ARBA" id="ARBA00022692"/>
    </source>
</evidence>
<accession>I3TEJ3</accession>
<comment type="subcellular location">
    <subcellularLocation>
        <location evidence="1">Membrane</location>
        <topology evidence="1">Multi-pass membrane protein</topology>
    </subcellularLocation>
</comment>
<dbReference type="PRINTS" id="PR01036">
    <property type="entry name" value="TCRTETB"/>
</dbReference>
<dbReference type="FunCoup" id="I3TEJ3">
    <property type="interactions" value="10"/>
</dbReference>
<dbReference type="Pfam" id="PF07690">
    <property type="entry name" value="MFS_1"/>
    <property type="match status" value="1"/>
</dbReference>
<evidence type="ECO:0000256" key="1">
    <source>
        <dbReference type="ARBA" id="ARBA00004141"/>
    </source>
</evidence>
<dbReference type="KEGG" id="thg:TCELL_0757"/>
<feature type="transmembrane region" description="Helical" evidence="5">
    <location>
        <begin position="202"/>
        <end position="222"/>
    </location>
</feature>
<evidence type="ECO:0000256" key="3">
    <source>
        <dbReference type="ARBA" id="ARBA00022989"/>
    </source>
</evidence>
<sequence>MKQEFRRILEVLSVTTLVNFLTGFNARLAIVGLPTIASSLGADLWQSIWIIQGYMLGSTVIQLVVGRLADLYGRVRLFNLGVAIFGLSALSAGAAPNSTVLIVSRLLQGIGGAFLMSLTITLLTDYVPKERLATWLGINQVSWRVGALVGLSVSGFIIDALGWRWIFLVQLPISLFILLWSHARLKDIYVPVERPVIDITGFTLFTAFMSALLVGLTLHGYGFADVSLANLALSFVALTLFVFNELRTRSPALDLRLFKSWAFTGGIIAQLLYSVGFGASMTLLALYFQVVKGYSPSLTGLLITPYELAFLVFGVLGGYLSDLVGYPIVSSVGLAISSFSLFSLYTVNTTTRILMYESLLGMGTGLFVSPNTSSIMLSVPPERRGVASSLRTISFNVGFVASLNIAVLSITNFIPYKMASMLITSSQTGSTLLTSSGTALLGHAIKYSFLVQSIVMASAIPFSISRLKQAAPSQKAAAFRGL</sequence>
<dbReference type="HOGENOM" id="CLU_000960_28_3_2"/>
<organism evidence="7 8">
    <name type="scientific">Thermogladius calderae (strain DSM 22663 / VKM B-2946 / 1633)</name>
    <dbReference type="NCBI Taxonomy" id="1184251"/>
    <lineage>
        <taxon>Archaea</taxon>
        <taxon>Thermoproteota</taxon>
        <taxon>Thermoprotei</taxon>
        <taxon>Desulfurococcales</taxon>
        <taxon>Desulfurococcaceae</taxon>
        <taxon>Thermogladius</taxon>
    </lineage>
</organism>
<feature type="transmembrane region" description="Helical" evidence="5">
    <location>
        <begin position="12"/>
        <end position="32"/>
    </location>
</feature>
<feature type="transmembrane region" description="Helical" evidence="5">
    <location>
        <begin position="228"/>
        <end position="246"/>
    </location>
</feature>
<dbReference type="InterPro" id="IPR020846">
    <property type="entry name" value="MFS_dom"/>
</dbReference>
<dbReference type="InterPro" id="IPR011701">
    <property type="entry name" value="MFS"/>
</dbReference>
<dbReference type="STRING" id="1184251.TCELL_0757"/>
<dbReference type="GO" id="GO:0022857">
    <property type="term" value="F:transmembrane transporter activity"/>
    <property type="evidence" value="ECO:0007669"/>
    <property type="project" value="InterPro"/>
</dbReference>